<reference evidence="2" key="1">
    <citation type="submission" date="2020-05" db="UniProtKB">
        <authorList>
            <consortium name="EnsemblMetazoa"/>
        </authorList>
    </citation>
    <scope>IDENTIFICATION</scope>
    <source>
        <strain evidence="2">USDA</strain>
    </source>
</reference>
<dbReference type="PANTHER" id="PTHR43861">
    <property type="entry name" value="TRANS-ACONITATE 2-METHYLTRANSFERASE-RELATED"/>
    <property type="match status" value="1"/>
</dbReference>
<dbReference type="EnsemblMetazoa" id="SCAU005744-RA">
    <property type="protein sequence ID" value="SCAU005744-PA"/>
    <property type="gene ID" value="SCAU005744"/>
</dbReference>
<dbReference type="CDD" id="cd02440">
    <property type="entry name" value="AdoMet_MTases"/>
    <property type="match status" value="1"/>
</dbReference>
<sequence>MNHPELYHRANCAQRRDVELIIKKYLSKIQWHHNGAVSLIDMGTGSGDVLMDFVYPHMGKSLQRLVCSDISPKMLSYARKHVVNLNMAEFRILDMGTEQPLPNDLAGQFDYVTSFFAFMYVKSQRQALKNIHDLLKPAGGKCLILSLGKHPLFSAYIALSKMQKWSKYMTDVYSFVAPQHYCLDPRDDIINFMIEIGFSDYHVEIEHKVFDFESVETFKNVIVSINPFLDRMPAVMHEDFMQDFLTAAFTDMNLKMKPMDHTGPLSISYFNLVIFGSRS</sequence>
<evidence type="ECO:0000313" key="2">
    <source>
        <dbReference type="EnsemblMetazoa" id="SCAU005744-PA"/>
    </source>
</evidence>
<dbReference type="InterPro" id="IPR029063">
    <property type="entry name" value="SAM-dependent_MTases_sf"/>
</dbReference>
<name>A0A1I8P888_STOCA</name>
<dbReference type="AlphaFoldDB" id="A0A1I8P888"/>
<dbReference type="OrthoDB" id="8300214at2759"/>
<organism evidence="2 3">
    <name type="scientific">Stomoxys calcitrans</name>
    <name type="common">Stable fly</name>
    <name type="synonym">Conops calcitrans</name>
    <dbReference type="NCBI Taxonomy" id="35570"/>
    <lineage>
        <taxon>Eukaryota</taxon>
        <taxon>Metazoa</taxon>
        <taxon>Ecdysozoa</taxon>
        <taxon>Arthropoda</taxon>
        <taxon>Hexapoda</taxon>
        <taxon>Insecta</taxon>
        <taxon>Pterygota</taxon>
        <taxon>Neoptera</taxon>
        <taxon>Endopterygota</taxon>
        <taxon>Diptera</taxon>
        <taxon>Brachycera</taxon>
        <taxon>Muscomorpha</taxon>
        <taxon>Muscoidea</taxon>
        <taxon>Muscidae</taxon>
        <taxon>Stomoxys</taxon>
    </lineage>
</organism>
<dbReference type="GO" id="GO:0008757">
    <property type="term" value="F:S-adenosylmethionine-dependent methyltransferase activity"/>
    <property type="evidence" value="ECO:0007669"/>
    <property type="project" value="InterPro"/>
</dbReference>
<proteinExistence type="predicted"/>
<dbReference type="Pfam" id="PF08241">
    <property type="entry name" value="Methyltransf_11"/>
    <property type="match status" value="1"/>
</dbReference>
<dbReference type="Gene3D" id="3.40.50.150">
    <property type="entry name" value="Vaccinia Virus protein VP39"/>
    <property type="match status" value="1"/>
</dbReference>
<dbReference type="STRING" id="35570.A0A1I8P888"/>
<dbReference type="VEuPathDB" id="VectorBase:SCAU005744"/>
<keyword evidence="3" id="KW-1185">Reference proteome</keyword>
<feature type="domain" description="Methyltransferase type 11" evidence="1">
    <location>
        <begin position="41"/>
        <end position="139"/>
    </location>
</feature>
<evidence type="ECO:0000259" key="1">
    <source>
        <dbReference type="Pfam" id="PF08241"/>
    </source>
</evidence>
<protein>
    <recommendedName>
        <fullName evidence="1">Methyltransferase type 11 domain-containing protein</fullName>
    </recommendedName>
</protein>
<gene>
    <name evidence="2" type="primary">106091418</name>
</gene>
<dbReference type="KEGG" id="scac:106091418"/>
<dbReference type="Proteomes" id="UP000095300">
    <property type="component" value="Unassembled WGS sequence"/>
</dbReference>
<dbReference type="InterPro" id="IPR013216">
    <property type="entry name" value="Methyltransf_11"/>
</dbReference>
<dbReference type="SUPFAM" id="SSF53335">
    <property type="entry name" value="S-adenosyl-L-methionine-dependent methyltransferases"/>
    <property type="match status" value="1"/>
</dbReference>
<evidence type="ECO:0000313" key="3">
    <source>
        <dbReference type="Proteomes" id="UP000095300"/>
    </source>
</evidence>
<dbReference type="PANTHER" id="PTHR43861:SF1">
    <property type="entry name" value="TRANS-ACONITATE 2-METHYLTRANSFERASE"/>
    <property type="match status" value="1"/>
</dbReference>
<accession>A0A1I8P888</accession>